<comment type="cofactor">
    <cofactor evidence="1">
        <name>pyridoxal 5'-phosphate</name>
        <dbReference type="ChEBI" id="CHEBI:597326"/>
    </cofactor>
</comment>
<dbReference type="Pfam" id="PF01041">
    <property type="entry name" value="DegT_DnrJ_EryC1"/>
    <property type="match status" value="1"/>
</dbReference>
<evidence type="ECO:0000256" key="6">
    <source>
        <dbReference type="PIRSR" id="PIRSR000390-1"/>
    </source>
</evidence>
<comment type="similarity">
    <text evidence="5 8">Belongs to the DegT/DnrJ/EryC1 family.</text>
</comment>
<keyword evidence="2 9" id="KW-0032">Aminotransferase</keyword>
<reference evidence="9 10" key="1">
    <citation type="submission" date="2013-08" db="EMBL/GenBank/DDBJ databases">
        <authorList>
            <person name="Huang J."/>
            <person name="Wang G."/>
        </authorList>
    </citation>
    <scope>NUCLEOTIDE SEQUENCE [LARGE SCALE GENOMIC DNA]</scope>
    <source>
        <strain evidence="9 10">JSM 072002</strain>
    </source>
</reference>
<dbReference type="eggNOG" id="COG0399">
    <property type="taxonomic scope" value="Bacteria"/>
</dbReference>
<dbReference type="Gene3D" id="3.90.1150.10">
    <property type="entry name" value="Aspartate Aminotransferase, domain 1"/>
    <property type="match status" value="1"/>
</dbReference>
<feature type="modified residue" description="N6-(pyridoxal phosphate)lysine" evidence="7">
    <location>
        <position position="193"/>
    </location>
</feature>
<dbReference type="GO" id="GO:0030170">
    <property type="term" value="F:pyridoxal phosphate binding"/>
    <property type="evidence" value="ECO:0007669"/>
    <property type="project" value="TreeGrafter"/>
</dbReference>
<evidence type="ECO:0000256" key="5">
    <source>
        <dbReference type="ARBA" id="ARBA00037999"/>
    </source>
</evidence>
<dbReference type="GO" id="GO:0008483">
    <property type="term" value="F:transaminase activity"/>
    <property type="evidence" value="ECO:0007669"/>
    <property type="project" value="UniProtKB-KW"/>
</dbReference>
<keyword evidence="4 7" id="KW-0663">Pyridoxal phosphate</keyword>
<dbReference type="InterPro" id="IPR015424">
    <property type="entry name" value="PyrdxlP-dep_Trfase"/>
</dbReference>
<sequence length="376" mass="42373">METTKANERIFLASPHMSDEGYELQYVQEAFDTNWIAPLGKNVNEFEKELANKVGSKSAAALSSGTGAIHLALRAAGVGEGDIVFCPTLTFSATANPIIYQNATPVFIDSNYETWNMCPKALEQAFEKYPEVKAVIVVHLYGLSADMDKVMEVCKKHNVVVIEDAAESLGGYYKGQQTGTFGDYGIFSFNGNKIITTSGGGMLVSNNEERIAKVRFWATQSRDQARHYQHSELGFNYRMSNVVAGIGRGQLKVLEERVEKKKYIFEYYKRELGELEGVKFMPVNEWDEPNFWLSSMTLSGKVTPIEVMEALEKENIESRPIWKPMHMQPFFEKYDFVGSDVSEKLFEKGVCLPSDTKMTDEDLARVVEIIKGFWLS</sequence>
<dbReference type="Proteomes" id="UP000030401">
    <property type="component" value="Unassembled WGS sequence"/>
</dbReference>
<dbReference type="AlphaFoldDB" id="A0A0A5FZW4"/>
<dbReference type="InterPro" id="IPR015422">
    <property type="entry name" value="PyrdxlP-dep_Trfase_small"/>
</dbReference>
<evidence type="ECO:0000256" key="7">
    <source>
        <dbReference type="PIRSR" id="PIRSR000390-2"/>
    </source>
</evidence>
<evidence type="ECO:0000256" key="1">
    <source>
        <dbReference type="ARBA" id="ARBA00001933"/>
    </source>
</evidence>
<protein>
    <submittedName>
        <fullName evidence="9">Aminotransferase DegT</fullName>
    </submittedName>
</protein>
<organism evidence="9 10">
    <name type="scientific">Pontibacillus litoralis JSM 072002</name>
    <dbReference type="NCBI Taxonomy" id="1385512"/>
    <lineage>
        <taxon>Bacteria</taxon>
        <taxon>Bacillati</taxon>
        <taxon>Bacillota</taxon>
        <taxon>Bacilli</taxon>
        <taxon>Bacillales</taxon>
        <taxon>Bacillaceae</taxon>
        <taxon>Pontibacillus</taxon>
    </lineage>
</organism>
<evidence type="ECO:0000256" key="8">
    <source>
        <dbReference type="RuleBase" id="RU004508"/>
    </source>
</evidence>
<dbReference type="EMBL" id="AVPG01000014">
    <property type="protein sequence ID" value="KGX86371.1"/>
    <property type="molecule type" value="Genomic_DNA"/>
</dbReference>
<dbReference type="GO" id="GO:0000271">
    <property type="term" value="P:polysaccharide biosynthetic process"/>
    <property type="evidence" value="ECO:0007669"/>
    <property type="project" value="TreeGrafter"/>
</dbReference>
<dbReference type="PANTHER" id="PTHR30244:SF34">
    <property type="entry name" value="DTDP-4-AMINO-4,6-DIDEOXYGALACTOSE TRANSAMINASE"/>
    <property type="match status" value="1"/>
</dbReference>
<dbReference type="Gene3D" id="3.40.640.10">
    <property type="entry name" value="Type I PLP-dependent aspartate aminotransferase-like (Major domain)"/>
    <property type="match status" value="1"/>
</dbReference>
<dbReference type="CDD" id="cd00616">
    <property type="entry name" value="AHBA_syn"/>
    <property type="match status" value="1"/>
</dbReference>
<dbReference type="OrthoDB" id="9810913at2"/>
<evidence type="ECO:0000313" key="9">
    <source>
        <dbReference type="EMBL" id="KGX86371.1"/>
    </source>
</evidence>
<keyword evidence="3 9" id="KW-0808">Transferase</keyword>
<feature type="active site" description="Proton acceptor" evidence="6">
    <location>
        <position position="193"/>
    </location>
</feature>
<dbReference type="PANTHER" id="PTHR30244">
    <property type="entry name" value="TRANSAMINASE"/>
    <property type="match status" value="1"/>
</dbReference>
<comment type="caution">
    <text evidence="9">The sequence shown here is derived from an EMBL/GenBank/DDBJ whole genome shotgun (WGS) entry which is preliminary data.</text>
</comment>
<name>A0A0A5FZW4_9BACI</name>
<dbReference type="STRING" id="1385512.N784_05315"/>
<accession>A0A0A5FZW4</accession>
<evidence type="ECO:0000256" key="3">
    <source>
        <dbReference type="ARBA" id="ARBA00022679"/>
    </source>
</evidence>
<gene>
    <name evidence="9" type="ORF">N784_05315</name>
</gene>
<dbReference type="InterPro" id="IPR015421">
    <property type="entry name" value="PyrdxlP-dep_Trfase_major"/>
</dbReference>
<dbReference type="InterPro" id="IPR000653">
    <property type="entry name" value="DegT/StrS_aminotransferase"/>
</dbReference>
<dbReference type="FunFam" id="3.40.640.10:FF:000090">
    <property type="entry name" value="Pyridoxal phosphate-dependent aminotransferase"/>
    <property type="match status" value="1"/>
</dbReference>
<dbReference type="RefSeq" id="WP_036834618.1">
    <property type="nucleotide sequence ID" value="NZ_AVPG01000014.1"/>
</dbReference>
<keyword evidence="10" id="KW-1185">Reference proteome</keyword>
<dbReference type="SUPFAM" id="SSF53383">
    <property type="entry name" value="PLP-dependent transferases"/>
    <property type="match status" value="1"/>
</dbReference>
<dbReference type="PIRSF" id="PIRSF000390">
    <property type="entry name" value="PLP_StrS"/>
    <property type="match status" value="1"/>
</dbReference>
<evidence type="ECO:0000256" key="4">
    <source>
        <dbReference type="ARBA" id="ARBA00022898"/>
    </source>
</evidence>
<proteinExistence type="inferred from homology"/>
<evidence type="ECO:0000313" key="10">
    <source>
        <dbReference type="Proteomes" id="UP000030401"/>
    </source>
</evidence>
<evidence type="ECO:0000256" key="2">
    <source>
        <dbReference type="ARBA" id="ARBA00022576"/>
    </source>
</evidence>